<sequence length="164" mass="18931">MSGSAFAVTHHAFSSGAGRTSDGNGSHASTLKSPSYTKSVSWQHYLHTVIKMNNKIIRYIKADIDRYDITAHVWISTPLTDVECKVLELLIKGYNITQISKCRFRSIKTISVQKHQIYNKLEIRNDFTFWIDLSLSPYVKIKYSYKDKIHKDCILPCHNYILMK</sequence>
<name>A0A370V8U6_9ESCH</name>
<dbReference type="GO" id="GO:0003677">
    <property type="term" value="F:DNA binding"/>
    <property type="evidence" value="ECO:0007669"/>
    <property type="project" value="UniProtKB-KW"/>
</dbReference>
<dbReference type="AlphaFoldDB" id="A0A370V8U6"/>
<dbReference type="Proteomes" id="UP000254454">
    <property type="component" value="Unassembled WGS sequence"/>
</dbReference>
<evidence type="ECO:0000256" key="1">
    <source>
        <dbReference type="ARBA" id="ARBA00023125"/>
    </source>
</evidence>
<comment type="caution">
    <text evidence="3">The sequence shown here is derived from an EMBL/GenBank/DDBJ whole genome shotgun (WGS) entry which is preliminary data.</text>
</comment>
<evidence type="ECO:0000313" key="3">
    <source>
        <dbReference type="EMBL" id="RDR27808.1"/>
    </source>
</evidence>
<dbReference type="InterPro" id="IPR016032">
    <property type="entry name" value="Sig_transdc_resp-reg_C-effctor"/>
</dbReference>
<dbReference type="Gene3D" id="1.10.10.10">
    <property type="entry name" value="Winged helix-like DNA-binding domain superfamily/Winged helix DNA-binding domain"/>
    <property type="match status" value="1"/>
</dbReference>
<dbReference type="GO" id="GO:0016787">
    <property type="term" value="F:hydrolase activity"/>
    <property type="evidence" value="ECO:0007669"/>
    <property type="project" value="UniProtKB-KW"/>
</dbReference>
<dbReference type="SUPFAM" id="SSF46894">
    <property type="entry name" value="C-terminal effector domain of the bipartite response regulators"/>
    <property type="match status" value="1"/>
</dbReference>
<proteinExistence type="predicted"/>
<dbReference type="GO" id="GO:0006355">
    <property type="term" value="P:regulation of DNA-templated transcription"/>
    <property type="evidence" value="ECO:0007669"/>
    <property type="project" value="InterPro"/>
</dbReference>
<dbReference type="EMBL" id="QONO01000079">
    <property type="protein sequence ID" value="RDR27808.1"/>
    <property type="molecule type" value="Genomic_DNA"/>
</dbReference>
<dbReference type="Pfam" id="PF00196">
    <property type="entry name" value="GerE"/>
    <property type="match status" value="1"/>
</dbReference>
<keyword evidence="3" id="KW-0378">Hydrolase</keyword>
<dbReference type="EC" id="3.1.4.-" evidence="3"/>
<keyword evidence="1" id="KW-0238">DNA-binding</keyword>
<dbReference type="SMART" id="SM00421">
    <property type="entry name" value="HTH_LUXR"/>
    <property type="match status" value="1"/>
</dbReference>
<reference evidence="3 4" key="1">
    <citation type="submission" date="2018-06" db="EMBL/GenBank/DDBJ databases">
        <title>Recombination Drives Gene Content and Phenotype Evolution in Wild Type E. coli Strains.</title>
        <authorList>
            <person name="Field C.M."/>
            <person name="Silander O.K."/>
            <person name="Van Nimwegen E."/>
        </authorList>
    </citation>
    <scope>NUCLEOTIDE SEQUENCE [LARGE SCALE GENOMIC DNA]</scope>
    <source>
        <strain evidence="3 4">SC344</strain>
    </source>
</reference>
<evidence type="ECO:0000313" key="4">
    <source>
        <dbReference type="Proteomes" id="UP000254454"/>
    </source>
</evidence>
<evidence type="ECO:0000259" key="2">
    <source>
        <dbReference type="SMART" id="SM00421"/>
    </source>
</evidence>
<gene>
    <name evidence="3" type="primary">yahA_3</name>
    <name evidence="3" type="ORF">C4A13_04052</name>
</gene>
<organism evidence="3 4">
    <name type="scientific">Escherichia marmotae</name>
    <dbReference type="NCBI Taxonomy" id="1499973"/>
    <lineage>
        <taxon>Bacteria</taxon>
        <taxon>Pseudomonadati</taxon>
        <taxon>Pseudomonadota</taxon>
        <taxon>Gammaproteobacteria</taxon>
        <taxon>Enterobacterales</taxon>
        <taxon>Enterobacteriaceae</taxon>
        <taxon>Escherichia</taxon>
    </lineage>
</organism>
<feature type="domain" description="HTH luxR-type" evidence="2">
    <location>
        <begin position="76"/>
        <end position="133"/>
    </location>
</feature>
<dbReference type="InterPro" id="IPR000792">
    <property type="entry name" value="Tscrpt_reg_LuxR_C"/>
</dbReference>
<dbReference type="InterPro" id="IPR036388">
    <property type="entry name" value="WH-like_DNA-bd_sf"/>
</dbReference>
<accession>A0A370V8U6</accession>
<protein>
    <submittedName>
        <fullName evidence="3">Cyclic di-GMP phosphodiesterase YahA</fullName>
        <ecNumber evidence="3">3.1.4.-</ecNumber>
    </submittedName>
</protein>
<dbReference type="CDD" id="cd06170">
    <property type="entry name" value="LuxR_C_like"/>
    <property type="match status" value="1"/>
</dbReference>